<dbReference type="SUPFAM" id="SSF81606">
    <property type="entry name" value="PP2C-like"/>
    <property type="match status" value="1"/>
</dbReference>
<proteinExistence type="predicted"/>
<feature type="compositionally biased region" description="Basic and acidic residues" evidence="1">
    <location>
        <begin position="164"/>
        <end position="175"/>
    </location>
</feature>
<sequence length="284" mass="30405">MESTEVRPQAQALVPSIFASDATRLKGEDGMRIERVVIGGDIVLCAIVVDGHGGYEAAAHVVEHLIEFLLIEFLCDESQGDASGSALSEVLKRTFRRLHEQVCADLRHTAGAAVTVCLINETRGELTTAHVGDAAAMLVLSPTAGRRAADQRAMVPLTDEHRLNDSEDERARVKEQGGQLGRATSQNQAAGPIRAYPGGVACARAIGDRDCGPWLSPVPNIKTMPLLEAHSLVVIASDGVWDALPPQKVVKEALRSNNVFEAAHNIVAKALKARGLRDDITRCT</sequence>
<dbReference type="Gene3D" id="3.60.40.10">
    <property type="entry name" value="PPM-type phosphatase domain"/>
    <property type="match status" value="1"/>
</dbReference>
<dbReference type="InterPro" id="IPR015655">
    <property type="entry name" value="PP2C"/>
</dbReference>
<feature type="domain" description="PPM-type phosphatase" evidence="2">
    <location>
        <begin position="25"/>
        <end position="284"/>
    </location>
</feature>
<evidence type="ECO:0000256" key="1">
    <source>
        <dbReference type="SAM" id="MobiDB-lite"/>
    </source>
</evidence>
<protein>
    <recommendedName>
        <fullName evidence="2">PPM-type phosphatase domain-containing protein</fullName>
    </recommendedName>
</protein>
<dbReference type="InterPro" id="IPR036457">
    <property type="entry name" value="PPM-type-like_dom_sf"/>
</dbReference>
<dbReference type="AlphaFoldDB" id="A0A0M0K0M7"/>
<dbReference type="EMBL" id="JWZX01001890">
    <property type="protein sequence ID" value="KOO31938.1"/>
    <property type="molecule type" value="Genomic_DNA"/>
</dbReference>
<reference evidence="4" key="1">
    <citation type="journal article" date="2015" name="PLoS Genet.">
        <title>Genome Sequence and Transcriptome Analyses of Chrysochromulina tobin: Metabolic Tools for Enhanced Algal Fitness in the Prominent Order Prymnesiales (Haptophyceae).</title>
        <authorList>
            <person name="Hovde B.T."/>
            <person name="Deodato C.R."/>
            <person name="Hunsperger H.M."/>
            <person name="Ryken S.A."/>
            <person name="Yost W."/>
            <person name="Jha R.K."/>
            <person name="Patterson J."/>
            <person name="Monnat R.J. Jr."/>
            <person name="Barlow S.B."/>
            <person name="Starkenburg S.R."/>
            <person name="Cattolico R.A."/>
        </authorList>
    </citation>
    <scope>NUCLEOTIDE SEQUENCE</scope>
    <source>
        <strain evidence="4">CCMP291</strain>
    </source>
</reference>
<dbReference type="InterPro" id="IPR001932">
    <property type="entry name" value="PPM-type_phosphatase-like_dom"/>
</dbReference>
<dbReference type="CDD" id="cd00143">
    <property type="entry name" value="PP2Cc"/>
    <property type="match status" value="1"/>
</dbReference>
<keyword evidence="4" id="KW-1185">Reference proteome</keyword>
<name>A0A0M0K0M7_9EUKA</name>
<dbReference type="PROSITE" id="PS51746">
    <property type="entry name" value="PPM_2"/>
    <property type="match status" value="1"/>
</dbReference>
<dbReference type="PANTHER" id="PTHR47992">
    <property type="entry name" value="PROTEIN PHOSPHATASE"/>
    <property type="match status" value="1"/>
</dbReference>
<dbReference type="Pfam" id="PF00481">
    <property type="entry name" value="PP2C"/>
    <property type="match status" value="1"/>
</dbReference>
<dbReference type="GO" id="GO:0004722">
    <property type="term" value="F:protein serine/threonine phosphatase activity"/>
    <property type="evidence" value="ECO:0007669"/>
    <property type="project" value="InterPro"/>
</dbReference>
<comment type="caution">
    <text evidence="3">The sequence shown here is derived from an EMBL/GenBank/DDBJ whole genome shotgun (WGS) entry which is preliminary data.</text>
</comment>
<evidence type="ECO:0000259" key="2">
    <source>
        <dbReference type="PROSITE" id="PS51746"/>
    </source>
</evidence>
<dbReference type="SMART" id="SM00332">
    <property type="entry name" value="PP2Cc"/>
    <property type="match status" value="1"/>
</dbReference>
<gene>
    <name evidence="3" type="ORF">Ctob_015875</name>
</gene>
<feature type="region of interest" description="Disordered" evidence="1">
    <location>
        <begin position="164"/>
        <end position="191"/>
    </location>
</feature>
<dbReference type="Proteomes" id="UP000037460">
    <property type="component" value="Unassembled WGS sequence"/>
</dbReference>
<evidence type="ECO:0000313" key="4">
    <source>
        <dbReference type="Proteomes" id="UP000037460"/>
    </source>
</evidence>
<accession>A0A0M0K0M7</accession>
<organism evidence="3 4">
    <name type="scientific">Chrysochromulina tobinii</name>
    <dbReference type="NCBI Taxonomy" id="1460289"/>
    <lineage>
        <taxon>Eukaryota</taxon>
        <taxon>Haptista</taxon>
        <taxon>Haptophyta</taxon>
        <taxon>Prymnesiophyceae</taxon>
        <taxon>Prymnesiales</taxon>
        <taxon>Chrysochromulinaceae</taxon>
        <taxon>Chrysochromulina</taxon>
    </lineage>
</organism>
<evidence type="ECO:0000313" key="3">
    <source>
        <dbReference type="EMBL" id="KOO31938.1"/>
    </source>
</evidence>
<dbReference type="OrthoDB" id="1732448at2759"/>